<evidence type="ECO:0000256" key="1">
    <source>
        <dbReference type="ARBA" id="ARBA00006407"/>
    </source>
</evidence>
<evidence type="ECO:0000313" key="4">
    <source>
        <dbReference type="EMBL" id="GHC79742.1"/>
    </source>
</evidence>
<dbReference type="EMBL" id="BMZO01000011">
    <property type="protein sequence ID" value="GHC79742.1"/>
    <property type="molecule type" value="Genomic_DNA"/>
</dbReference>
<reference evidence="4" key="1">
    <citation type="journal article" date="2014" name="Int. J. Syst. Evol. Microbiol.">
        <title>Complete genome sequence of Corynebacterium casei LMG S-19264T (=DSM 44701T), isolated from a smear-ripened cheese.</title>
        <authorList>
            <consortium name="US DOE Joint Genome Institute (JGI-PGF)"/>
            <person name="Walter F."/>
            <person name="Albersmeier A."/>
            <person name="Kalinowski J."/>
            <person name="Ruckert C."/>
        </authorList>
    </citation>
    <scope>NUCLEOTIDE SEQUENCE</scope>
    <source>
        <strain evidence="4">KCTC 42097</strain>
    </source>
</reference>
<dbReference type="PANTHER" id="PTHR12184:SF1">
    <property type="entry name" value="UBIQUINOL-CYTOCHROME-C REDUCTASE COMPLEX ASSEMBLY FACTOR 1"/>
    <property type="match status" value="1"/>
</dbReference>
<evidence type="ECO:0000259" key="3">
    <source>
        <dbReference type="Pfam" id="PF03981"/>
    </source>
</evidence>
<comment type="similarity">
    <text evidence="1">Belongs to the CBP3 family.</text>
</comment>
<sequence length="183" mass="20662">MFGQRRASNEKIVEALYEAIVAAARQEPFYAQAQVPDIPLGRYEMLSLHMLLFLRRMKRETDPAAQELTQAVVEEFFKDIDHSLRELGIGDSSVPKRMKKLARMFYGRGESYGAALEDNDIEGMTRALKRNIRPDDEKWPQAPALTQYAFAAVRNLDEQSAAQIVRGRLVFPDAAGAMQVVAD</sequence>
<keyword evidence="5" id="KW-1185">Reference proteome</keyword>
<dbReference type="PANTHER" id="PTHR12184">
    <property type="entry name" value="UBIQUINOL-CYTOCHROME C REDUCTASE COMPLEX ASSEMBLY FACTOR 1 FAMILY MEMBER"/>
    <property type="match status" value="1"/>
</dbReference>
<comment type="caution">
    <text evidence="4">The sequence shown here is derived from an EMBL/GenBank/DDBJ whole genome shotgun (WGS) entry which is preliminary data.</text>
</comment>
<dbReference type="PIRSF" id="PIRSF032079">
    <property type="entry name" value="UCP032079"/>
    <property type="match status" value="1"/>
</dbReference>
<feature type="domain" description="Ubiquinol-cytochrome c chaperone" evidence="3">
    <location>
        <begin position="33"/>
        <end position="171"/>
    </location>
</feature>
<dbReference type="InterPro" id="IPR021150">
    <property type="entry name" value="Ubiq_cyt_c_chap"/>
</dbReference>
<evidence type="ECO:0000256" key="2">
    <source>
        <dbReference type="ARBA" id="ARBA00006436"/>
    </source>
</evidence>
<comment type="similarity">
    <text evidence="2">Belongs to the UPF0174 family.</text>
</comment>
<accession>A0A8J3GJQ8</accession>
<dbReference type="InterPro" id="IPR014569">
    <property type="entry name" value="Ubq_cyt-c_CBP3-rel"/>
</dbReference>
<dbReference type="InterPro" id="IPR007129">
    <property type="entry name" value="Ubiqinol_cyt_c_chaperone_CPB3"/>
</dbReference>
<name>A0A8J3GJQ8_9HYPH</name>
<proteinExistence type="inferred from homology"/>
<dbReference type="Pfam" id="PF03981">
    <property type="entry name" value="Ubiq_cyt_C_chap"/>
    <property type="match status" value="1"/>
</dbReference>
<dbReference type="Proteomes" id="UP000641137">
    <property type="component" value="Unassembled WGS sequence"/>
</dbReference>
<evidence type="ECO:0000313" key="5">
    <source>
        <dbReference type="Proteomes" id="UP000641137"/>
    </source>
</evidence>
<protein>
    <submittedName>
        <fullName evidence="4">Ubiquinol-cytochrome c chaperone</fullName>
    </submittedName>
</protein>
<dbReference type="AlphaFoldDB" id="A0A8J3GJQ8"/>
<organism evidence="4 5">
    <name type="scientific">Limoniibacter endophyticus</name>
    <dbReference type="NCBI Taxonomy" id="1565040"/>
    <lineage>
        <taxon>Bacteria</taxon>
        <taxon>Pseudomonadati</taxon>
        <taxon>Pseudomonadota</taxon>
        <taxon>Alphaproteobacteria</taxon>
        <taxon>Hyphomicrobiales</taxon>
        <taxon>Bartonellaceae</taxon>
        <taxon>Limoniibacter</taxon>
    </lineage>
</organism>
<gene>
    <name evidence="4" type="ORF">GCM10010136_32550</name>
</gene>
<reference evidence="4" key="2">
    <citation type="submission" date="2020-09" db="EMBL/GenBank/DDBJ databases">
        <authorList>
            <person name="Sun Q."/>
            <person name="Kim S."/>
        </authorList>
    </citation>
    <scope>NUCLEOTIDE SEQUENCE</scope>
    <source>
        <strain evidence="4">KCTC 42097</strain>
    </source>
</reference>